<dbReference type="InterPro" id="IPR023048">
    <property type="entry name" value="NADH:quinone_OxRdtase_FMN_depd"/>
</dbReference>
<dbReference type="GO" id="GO:0010181">
    <property type="term" value="F:FMN binding"/>
    <property type="evidence" value="ECO:0007669"/>
    <property type="project" value="UniProtKB-UniRule"/>
</dbReference>
<feature type="binding site" evidence="6">
    <location>
        <begin position="16"/>
        <end position="18"/>
    </location>
    <ligand>
        <name>FMN</name>
        <dbReference type="ChEBI" id="CHEBI:58210"/>
    </ligand>
</feature>
<evidence type="ECO:0000313" key="9">
    <source>
        <dbReference type="Proteomes" id="UP000007113"/>
    </source>
</evidence>
<feature type="binding site" evidence="6">
    <location>
        <position position="10"/>
    </location>
    <ligand>
        <name>FMN</name>
        <dbReference type="ChEBI" id="CHEBI:58210"/>
    </ligand>
</feature>
<evidence type="ECO:0000259" key="7">
    <source>
        <dbReference type="Pfam" id="PF02525"/>
    </source>
</evidence>
<dbReference type="KEGG" id="gma:AciX8_4416"/>
<comment type="cofactor">
    <cofactor evidence="6">
        <name>FMN</name>
        <dbReference type="ChEBI" id="CHEBI:58210"/>
    </cofactor>
    <text evidence="6">Binds 1 FMN per subunit.</text>
</comment>
<comment type="subunit">
    <text evidence="6">Homodimer.</text>
</comment>
<dbReference type="STRING" id="682795.AciX8_4416"/>
<dbReference type="EC" id="1.6.5.-" evidence="6"/>
<evidence type="ECO:0000256" key="6">
    <source>
        <dbReference type="HAMAP-Rule" id="MF_01216"/>
    </source>
</evidence>
<dbReference type="GO" id="GO:0016655">
    <property type="term" value="F:oxidoreductase activity, acting on NAD(P)H, quinone or similar compound as acceptor"/>
    <property type="evidence" value="ECO:0007669"/>
    <property type="project" value="InterPro"/>
</dbReference>
<comment type="caution">
    <text evidence="6">Lacks conserved residue(s) required for the propagation of feature annotation.</text>
</comment>
<evidence type="ECO:0000313" key="8">
    <source>
        <dbReference type="EMBL" id="AEU38689.1"/>
    </source>
</evidence>
<comment type="catalytic activity">
    <reaction evidence="5">
        <text>N,N-dimethyl-1,4-phenylenediamine + anthranilate + 2 NAD(+) = 2-(4-dimethylaminophenyl)diazenylbenzoate + 2 NADH + 2 H(+)</text>
        <dbReference type="Rhea" id="RHEA:55872"/>
        <dbReference type="ChEBI" id="CHEBI:15378"/>
        <dbReference type="ChEBI" id="CHEBI:15783"/>
        <dbReference type="ChEBI" id="CHEBI:16567"/>
        <dbReference type="ChEBI" id="CHEBI:57540"/>
        <dbReference type="ChEBI" id="CHEBI:57945"/>
        <dbReference type="ChEBI" id="CHEBI:71579"/>
        <dbReference type="EC" id="1.7.1.17"/>
    </reaction>
    <physiologicalReaction direction="right-to-left" evidence="5">
        <dbReference type="Rhea" id="RHEA:55874"/>
    </physiologicalReaction>
</comment>
<comment type="catalytic activity">
    <reaction evidence="6">
        <text>2 a quinone + NADH + H(+) = 2 a 1,4-benzosemiquinone + NAD(+)</text>
        <dbReference type="Rhea" id="RHEA:65952"/>
        <dbReference type="ChEBI" id="CHEBI:15378"/>
        <dbReference type="ChEBI" id="CHEBI:57540"/>
        <dbReference type="ChEBI" id="CHEBI:57945"/>
        <dbReference type="ChEBI" id="CHEBI:132124"/>
        <dbReference type="ChEBI" id="CHEBI:134225"/>
    </reaction>
</comment>
<gene>
    <name evidence="6" type="primary">azoR</name>
    <name evidence="8" type="ordered locus">AciX8_4416</name>
</gene>
<keyword evidence="9" id="KW-1185">Reference proteome</keyword>
<evidence type="ECO:0000256" key="2">
    <source>
        <dbReference type="ARBA" id="ARBA00022643"/>
    </source>
</evidence>
<dbReference type="Pfam" id="PF02525">
    <property type="entry name" value="Flavodoxin_2"/>
    <property type="match status" value="1"/>
</dbReference>
<feature type="domain" description="Flavodoxin-like fold" evidence="7">
    <location>
        <begin position="3"/>
        <end position="186"/>
    </location>
</feature>
<sequence length="208" mass="22328">MPTLLHLDASPLGEASVSRHLTSEFVKNWKKANPEGKVITRDLTTSGLTSLTAPLIGAFFTPKESRTPEQNQLLALSDSLVAEIKEADEYAIGAPMHNFGVPSVLKQWIDLVVRAGETFAYIDGAPQGLLKGKKAHFLLATGGVYGAGSAMESFNFVEPYLRTIFGFVGVTDTNFQTAGGAASLNYGADREAFLLPHVEAIRAKFAVN</sequence>
<dbReference type="HOGENOM" id="CLU_088964_0_0_0"/>
<dbReference type="GO" id="GO:0009055">
    <property type="term" value="F:electron transfer activity"/>
    <property type="evidence" value="ECO:0007669"/>
    <property type="project" value="UniProtKB-UniRule"/>
</dbReference>
<dbReference type="GO" id="GO:0016652">
    <property type="term" value="F:oxidoreductase activity, acting on NAD(P)H as acceptor"/>
    <property type="evidence" value="ECO:0007669"/>
    <property type="project" value="UniProtKB-UniRule"/>
</dbReference>
<keyword evidence="3 6" id="KW-0560">Oxidoreductase</keyword>
<evidence type="ECO:0000256" key="5">
    <source>
        <dbReference type="ARBA" id="ARBA00048542"/>
    </source>
</evidence>
<dbReference type="PANTHER" id="PTHR43741">
    <property type="entry name" value="FMN-DEPENDENT NADH-AZOREDUCTASE 1"/>
    <property type="match status" value="1"/>
</dbReference>
<keyword evidence="2 6" id="KW-0288">FMN</keyword>
<comment type="similarity">
    <text evidence="6">Belongs to the azoreductase type 1 family.</text>
</comment>
<dbReference type="HAMAP" id="MF_01216">
    <property type="entry name" value="Azoreductase_type1"/>
    <property type="match status" value="1"/>
</dbReference>
<evidence type="ECO:0000256" key="1">
    <source>
        <dbReference type="ARBA" id="ARBA00022630"/>
    </source>
</evidence>
<dbReference type="SUPFAM" id="SSF52218">
    <property type="entry name" value="Flavoproteins"/>
    <property type="match status" value="1"/>
</dbReference>
<reference evidence="8 9" key="1">
    <citation type="submission" date="2011-11" db="EMBL/GenBank/DDBJ databases">
        <title>Complete sequence of Granulicella mallensis MP5ACTX8.</title>
        <authorList>
            <consortium name="US DOE Joint Genome Institute"/>
            <person name="Lucas S."/>
            <person name="Copeland A."/>
            <person name="Lapidus A."/>
            <person name="Cheng J.-F."/>
            <person name="Goodwin L."/>
            <person name="Pitluck S."/>
            <person name="Peters L."/>
            <person name="Lu M."/>
            <person name="Detter J.C."/>
            <person name="Han C."/>
            <person name="Tapia R."/>
            <person name="Land M."/>
            <person name="Hauser L."/>
            <person name="Kyrpides N."/>
            <person name="Ivanova N."/>
            <person name="Mikhailova N."/>
            <person name="Pagani I."/>
            <person name="Rawat S."/>
            <person name="Mannisto M."/>
            <person name="Haggblom M."/>
            <person name="Woyke T."/>
        </authorList>
    </citation>
    <scope>NUCLEOTIDE SEQUENCE [LARGE SCALE GENOMIC DNA]</scope>
    <source>
        <strain evidence="9">ATCC BAA-1857 / DSM 23137 / MP5ACTX8</strain>
    </source>
</reference>
<dbReference type="EMBL" id="CP003130">
    <property type="protein sequence ID" value="AEU38689.1"/>
    <property type="molecule type" value="Genomic_DNA"/>
</dbReference>
<evidence type="ECO:0000256" key="4">
    <source>
        <dbReference type="ARBA" id="ARBA00023027"/>
    </source>
</evidence>
<protein>
    <recommendedName>
        <fullName evidence="6">FMN dependent NADH:quinone oxidoreductase</fullName>
        <ecNumber evidence="6">1.6.5.-</ecNumber>
    </recommendedName>
    <alternativeName>
        <fullName evidence="6">Azo-dye reductase</fullName>
    </alternativeName>
    <alternativeName>
        <fullName evidence="6">FMN-dependent NADH-azo compound oxidoreductase</fullName>
    </alternativeName>
    <alternativeName>
        <fullName evidence="6">FMN-dependent NADH-azoreductase</fullName>
        <ecNumber evidence="6">1.7.1.17</ecNumber>
    </alternativeName>
</protein>
<dbReference type="PANTHER" id="PTHR43741:SF2">
    <property type="entry name" value="FMN-DEPENDENT NADH:QUINONE OXIDOREDUCTASE"/>
    <property type="match status" value="1"/>
</dbReference>
<keyword evidence="4 6" id="KW-0520">NAD</keyword>
<dbReference type="OrthoDB" id="9805013at2"/>
<proteinExistence type="inferred from homology"/>
<name>G8NU54_GRAMM</name>
<dbReference type="eggNOG" id="COG1182">
    <property type="taxonomic scope" value="Bacteria"/>
</dbReference>
<accession>G8NU54</accession>
<organism evidence="8 9">
    <name type="scientific">Granulicella mallensis (strain ATCC BAA-1857 / DSM 23137 / MP5ACTX8)</name>
    <dbReference type="NCBI Taxonomy" id="682795"/>
    <lineage>
        <taxon>Bacteria</taxon>
        <taxon>Pseudomonadati</taxon>
        <taxon>Acidobacteriota</taxon>
        <taxon>Terriglobia</taxon>
        <taxon>Terriglobales</taxon>
        <taxon>Acidobacteriaceae</taxon>
        <taxon>Granulicella</taxon>
    </lineage>
</organism>
<keyword evidence="1 6" id="KW-0285">Flavoprotein</keyword>
<dbReference type="AlphaFoldDB" id="G8NU54"/>
<dbReference type="Gene3D" id="3.40.50.360">
    <property type="match status" value="1"/>
</dbReference>
<dbReference type="EC" id="1.7.1.17" evidence="6"/>
<comment type="function">
    <text evidence="6">Also exhibits azoreductase activity. Catalyzes the reductive cleavage of the azo bond in aromatic azo compounds to the corresponding amines.</text>
</comment>
<dbReference type="RefSeq" id="WP_014267560.1">
    <property type="nucleotide sequence ID" value="NC_016631.1"/>
</dbReference>
<dbReference type="InterPro" id="IPR003680">
    <property type="entry name" value="Flavodoxin_fold"/>
</dbReference>
<dbReference type="InterPro" id="IPR050104">
    <property type="entry name" value="FMN-dep_NADH:Q_OxRdtase_AzoR1"/>
</dbReference>
<evidence type="ECO:0000256" key="3">
    <source>
        <dbReference type="ARBA" id="ARBA00023002"/>
    </source>
</evidence>
<dbReference type="Proteomes" id="UP000007113">
    <property type="component" value="Chromosome"/>
</dbReference>
<dbReference type="InterPro" id="IPR029039">
    <property type="entry name" value="Flavoprotein-like_sf"/>
</dbReference>
<comment type="function">
    <text evidence="6">Quinone reductase that provides resistance to thiol-specific stress caused by electrophilic quinones.</text>
</comment>